<dbReference type="HOGENOM" id="CLU_230387_0_0_1"/>
<dbReference type="SMART" id="SM00755">
    <property type="entry name" value="Grip"/>
    <property type="match status" value="1"/>
</dbReference>
<keyword evidence="3" id="KW-0963">Cytoplasm</keyword>
<protein>
    <submittedName>
        <fullName evidence="9">AlNc14C37G3239 protein</fullName>
    </submittedName>
</protein>
<feature type="coiled-coil region" evidence="6">
    <location>
        <begin position="1638"/>
        <end position="1665"/>
    </location>
</feature>
<feature type="coiled-coil region" evidence="6">
    <location>
        <begin position="1183"/>
        <end position="1210"/>
    </location>
</feature>
<name>F0W8W4_9STRA</name>
<feature type="coiled-coil region" evidence="6">
    <location>
        <begin position="1702"/>
        <end position="1761"/>
    </location>
</feature>
<dbReference type="InterPro" id="IPR051952">
    <property type="entry name" value="Golgi-autophagy_related"/>
</dbReference>
<feature type="region of interest" description="Disordered" evidence="7">
    <location>
        <begin position="1"/>
        <end position="20"/>
    </location>
</feature>
<feature type="coiled-coil region" evidence="6">
    <location>
        <begin position="700"/>
        <end position="822"/>
    </location>
</feature>
<feature type="region of interest" description="Disordered" evidence="7">
    <location>
        <begin position="2079"/>
        <end position="2132"/>
    </location>
</feature>
<evidence type="ECO:0000256" key="4">
    <source>
        <dbReference type="ARBA" id="ARBA00023054"/>
    </source>
</evidence>
<proteinExistence type="predicted"/>
<reference evidence="9" key="1">
    <citation type="journal article" date="2011" name="PLoS Biol.">
        <title>Gene gain and loss during evolution of obligate parasitism in the white rust pathogen of Arabidopsis thaliana.</title>
        <authorList>
            <person name="Kemen E."/>
            <person name="Gardiner A."/>
            <person name="Schultz-Larsen T."/>
            <person name="Kemen A.C."/>
            <person name="Balmuth A.L."/>
            <person name="Robert-Seilaniantz A."/>
            <person name="Bailey K."/>
            <person name="Holub E."/>
            <person name="Studholme D.J."/>
            <person name="Maclean D."/>
            <person name="Jones J.D."/>
        </authorList>
    </citation>
    <scope>NUCLEOTIDE SEQUENCE</scope>
</reference>
<feature type="coiled-coil region" evidence="6">
    <location>
        <begin position="485"/>
        <end position="650"/>
    </location>
</feature>
<dbReference type="PANTHER" id="PTHR23157:SF25">
    <property type="entry name" value="GRIP AND COILED-COIL DOMAIN-CONTAINING PROTEIN 1"/>
    <property type="match status" value="1"/>
</dbReference>
<feature type="compositionally biased region" description="Basic and acidic residues" evidence="7">
    <location>
        <begin position="2079"/>
        <end position="2099"/>
    </location>
</feature>
<reference evidence="9" key="2">
    <citation type="submission" date="2011-02" db="EMBL/GenBank/DDBJ databases">
        <authorList>
            <person name="MacLean D."/>
        </authorList>
    </citation>
    <scope>NUCLEOTIDE SEQUENCE</scope>
</reference>
<feature type="compositionally biased region" description="Polar residues" evidence="7">
    <location>
        <begin position="1216"/>
        <end position="1230"/>
    </location>
</feature>
<dbReference type="Gene3D" id="1.10.220.60">
    <property type="entry name" value="GRIP domain"/>
    <property type="match status" value="1"/>
</dbReference>
<gene>
    <name evidence="9" type="primary">AlNc14C37G3239</name>
    <name evidence="9" type="ORF">ALNC14_037180</name>
</gene>
<evidence type="ECO:0000256" key="3">
    <source>
        <dbReference type="ARBA" id="ARBA00022490"/>
    </source>
</evidence>
<feature type="coiled-coil region" evidence="6">
    <location>
        <begin position="1441"/>
        <end position="1608"/>
    </location>
</feature>
<dbReference type="InterPro" id="IPR000237">
    <property type="entry name" value="GRIP_dom"/>
</dbReference>
<dbReference type="PANTHER" id="PTHR23157">
    <property type="entry name" value="GRIP AND COILED-COIL DOMAIN-CONTAINING PROTEIN 1"/>
    <property type="match status" value="1"/>
</dbReference>
<organism evidence="9">
    <name type="scientific">Albugo laibachii Nc14</name>
    <dbReference type="NCBI Taxonomy" id="890382"/>
    <lineage>
        <taxon>Eukaryota</taxon>
        <taxon>Sar</taxon>
        <taxon>Stramenopiles</taxon>
        <taxon>Oomycota</taxon>
        <taxon>Peronosporomycetes</taxon>
        <taxon>Albuginales</taxon>
        <taxon>Albuginaceae</taxon>
        <taxon>Albugo</taxon>
    </lineage>
</organism>
<accession>F0W8W4</accession>
<evidence type="ECO:0000259" key="8">
    <source>
        <dbReference type="PROSITE" id="PS50913"/>
    </source>
</evidence>
<dbReference type="Pfam" id="PF01465">
    <property type="entry name" value="GRIP"/>
    <property type="match status" value="1"/>
</dbReference>
<comment type="subcellular location">
    <subcellularLocation>
        <location evidence="2">Cytoplasm</location>
    </subcellularLocation>
    <subcellularLocation>
        <location evidence="1">Endomembrane system</location>
        <topology evidence="1">Peripheral membrane protein</topology>
    </subcellularLocation>
</comment>
<feature type="compositionally biased region" description="Basic and acidic residues" evidence="7">
    <location>
        <begin position="2114"/>
        <end position="2128"/>
    </location>
</feature>
<feature type="coiled-coil region" evidence="6">
    <location>
        <begin position="1835"/>
        <end position="1976"/>
    </location>
</feature>
<evidence type="ECO:0000256" key="5">
    <source>
        <dbReference type="ARBA" id="ARBA00023136"/>
    </source>
</evidence>
<feature type="coiled-coil region" evidence="6">
    <location>
        <begin position="186"/>
        <end position="263"/>
    </location>
</feature>
<evidence type="ECO:0000256" key="1">
    <source>
        <dbReference type="ARBA" id="ARBA00004184"/>
    </source>
</evidence>
<evidence type="ECO:0000256" key="7">
    <source>
        <dbReference type="SAM" id="MobiDB-lite"/>
    </source>
</evidence>
<feature type="region of interest" description="Disordered" evidence="7">
    <location>
        <begin position="1215"/>
        <end position="1248"/>
    </location>
</feature>
<keyword evidence="5" id="KW-0472">Membrane</keyword>
<evidence type="ECO:0000256" key="2">
    <source>
        <dbReference type="ARBA" id="ARBA00004496"/>
    </source>
</evidence>
<keyword evidence="4 6" id="KW-0175">Coiled coil</keyword>
<evidence type="ECO:0000256" key="6">
    <source>
        <dbReference type="SAM" id="Coils"/>
    </source>
</evidence>
<feature type="coiled-coil region" evidence="6">
    <location>
        <begin position="2005"/>
        <end position="2032"/>
    </location>
</feature>
<evidence type="ECO:0000313" key="9">
    <source>
        <dbReference type="EMBL" id="CCA17575.1"/>
    </source>
</evidence>
<feature type="domain" description="GRIP" evidence="8">
    <location>
        <begin position="2163"/>
        <end position="2213"/>
    </location>
</feature>
<feature type="coiled-coil region" evidence="6">
    <location>
        <begin position="961"/>
        <end position="1144"/>
    </location>
</feature>
<feature type="coiled-coil region" evidence="6">
    <location>
        <begin position="878"/>
        <end position="905"/>
    </location>
</feature>
<dbReference type="EMBL" id="FR824082">
    <property type="protein sequence ID" value="CCA17575.1"/>
    <property type="molecule type" value="Genomic_DNA"/>
</dbReference>
<dbReference type="PROSITE" id="PS50913">
    <property type="entry name" value="GRIP"/>
    <property type="match status" value="1"/>
</dbReference>
<dbReference type="GO" id="GO:0005794">
    <property type="term" value="C:Golgi apparatus"/>
    <property type="evidence" value="ECO:0007669"/>
    <property type="project" value="TreeGrafter"/>
</dbReference>
<sequence>MQINELLRDQKMDNTQEENVKSDEVIAQLQQENQFLLRKLHDVVRRYRSLQEQYQCLVQQTSIQGKENQFGVAIEGSPTKISASLFEQNSSIKKLEDEKHTLIGELKRVVGTCRVMHKQLQEAREENERLGSPNKPIEAMHNTPSQREAGTFRLPIHMANSPDSIAGEGEALIELAEEEGVLYGGGKEEQDQVKILLQENEQLRRELNMEKEKAERSVFLSCEKVSELEKTLQQVILARDSLRQSHYDELSSLQQRIDHLSEKEKSWDTEMEAIKSNAEATDQQLSDQKTHSTALEKELLEGKERTVNIIKELQVELAECVGKFSSLEQERDIYALQVSEQQETINEIDEKYQMELSRSSEAVSRTNDMAAEHIKRQSELEAQLQDALQKSHSFEFEMETRNCRDEELLVMRLNLEREHRETLEKMREDLSISSNASKEKSLLRVCELENHLQELRKQLGDQDKSSSQEKYNIVKGYEETLQKLREGYDNELESYRGQQKDLEQAEQALRAEIVTLEAHCQDASVKVSTLQQELLEAGESLRETGTELNEQKIKVSTLQQQLMEERMNLSVCKQELTFQLDRVNEVNAEKISLSDEVERLQNDLQGLLAESTQRLQALEMEHQGAMENLNSKLEVERQEERKIHEQLLSEKDDVLQTFIKREKEGTFQERQKLLRLCEEEYESRHKASLEQITAKYEIQQQESEERLRKELQDKNEREKQSMTIRLDELTEKLIEANERYTLSRNELQEQSSAWKEERQAMKSEYQDRLDSLQKEHEAQVESVRLELERIKKFEVQAFEKKIGELQEKSLSSNQAYEKLKEEEQSSLLAWTREKEMMQTEFDDLLRATRAELSEQHKNELEETFSTERSRHDRQLESMKVKIEDNEALIRRIAELETQLADIHRLSESAFEANRAELVKKHEDKVTQVRMELMRNHQRDSEKMHLTQAELEGHLISRDLLVKSKQAKVLELESELNSAEMQIKTLQKRIVEAETRFEEDLQRVISSQNALEKDLSRRIQEKEFVVEELEKASKKHENLYKGRVQSLQETINELEKQLCELQGKCLALEKDAGAKKTALDAAEVTIKQLTQELEVETESIRQKSSLEGQENVKLASLLERSLEQCAMANEEVELLKLRLRKETREHRSINHETQIDSTTSTITSGDVAENSSFNQLPVPAYESIQTQQNHFAELKARLHETLERVAFLEGERGSRAFIQSDSKQSDTNTPDEGNMLDRAPSPPDQSNEEIKQQLDELVARYEGLLKEREELLELLSNPEEEVKYDNNSGAVNGQMILAKLLYRERHVEEMRSRILHLSYQCASLNGEREAEDAALRMKLVDDRGRILLVMDEYYRRSLKHIHGLLKEQDAAKNTLSVQLIEAKDQATSYAHQIASIETQLQTLPGINLEESKRVEEDTEFQITSKVDCVSILEEVRENLRNAEEYEAKMSAISKSTERLRERLASATEGIGSSEYISERFELKIETLNQKLAMERNEKEELLLELKSTRENLQERMEQNQTLEEKARDSIKQWNINIRKHQMVTANMVELTSDMNRVHTELETIKAENVRLVFEIAKATDVAAVYKVDLEAMEIQLKERSSELLAVKRQCKRDQEEHGQLRPELREQAEIISQQRNDEQGQLVAELALLQEEYKELKNRFGVTSEQTELKDGIISEQKARIEELVGICKRLKALLTDMKEKHAADLQNRIDRQQVESKEALDRAKQEIIRMENEARSQHEKLDQAKSELEESQQLLLKQQADHLDRERHWKEEIHVLRHANHDYCLRIDECNRCAEEALLLQKEEWQVHLHELVVKKASLVEIIGNQTSQNLASRCESLEAQLEGICMEKEEKERDIVELQTKLQQSSETQRVNAEAQSREKTSLRMEVERMQANLEKEAQAAEAARAALDSYKKRAHTALKKATKEAKDSLQDATKRVTEMEQQVLESNTRITCLEEELHEVRESLERITAKYEEEKLSSTSRQEKLSELEDINTHRLEEIKLLSQTKVEEVTDLERKIEALKQAKITATEETQAIQSALESDLLRINKIVQTKSDENEALVQEITIIQQELTAIQAENSRDAQKENNDRQNAHNEDRNIANARAFAEIPTAKETSHSVAVDDPKPDPTEVIQPRLTKSTSDEYKEEFTASFVLQEKQELGLPDHSVLNVEYLRNIVIKYLSSQNHSEREHLIPVLATILKLNHEEIEKVTKSKKAQEASMLGSVMSIFGPQKSIQSPKPLAVSSHTDIHKCHSMEDEEEDELSLLNPFASAKEPLGW</sequence>